<dbReference type="InterPro" id="IPR016181">
    <property type="entry name" value="Acyl_CoA_acyltransferase"/>
</dbReference>
<dbReference type="Proteomes" id="UP000050580">
    <property type="component" value="Unassembled WGS sequence"/>
</dbReference>
<organism evidence="4 5">
    <name type="scientific">Lampropedia cohaerens</name>
    <dbReference type="NCBI Taxonomy" id="1610491"/>
    <lineage>
        <taxon>Bacteria</taxon>
        <taxon>Pseudomonadati</taxon>
        <taxon>Pseudomonadota</taxon>
        <taxon>Betaproteobacteria</taxon>
        <taxon>Burkholderiales</taxon>
        <taxon>Comamonadaceae</taxon>
        <taxon>Lampropedia</taxon>
    </lineage>
</organism>
<gene>
    <name evidence="4" type="ORF">AAV94_00970</name>
</gene>
<evidence type="ECO:0000313" key="4">
    <source>
        <dbReference type="EMBL" id="KKW69021.1"/>
    </source>
</evidence>
<evidence type="ECO:0000256" key="1">
    <source>
        <dbReference type="ARBA" id="ARBA00022679"/>
    </source>
</evidence>
<feature type="domain" description="N-acetyltransferase" evidence="3">
    <location>
        <begin position="1"/>
        <end position="164"/>
    </location>
</feature>
<keyword evidence="1" id="KW-0808">Transferase</keyword>
<dbReference type="Pfam" id="PF13420">
    <property type="entry name" value="Acetyltransf_4"/>
    <property type="match status" value="1"/>
</dbReference>
<dbReference type="PANTHER" id="PTHR43072">
    <property type="entry name" value="N-ACETYLTRANSFERASE"/>
    <property type="match status" value="1"/>
</dbReference>
<evidence type="ECO:0000256" key="2">
    <source>
        <dbReference type="ARBA" id="ARBA00023315"/>
    </source>
</evidence>
<dbReference type="EMBL" id="LBNQ01000009">
    <property type="protein sequence ID" value="KKW69021.1"/>
    <property type="molecule type" value="Genomic_DNA"/>
</dbReference>
<evidence type="ECO:0000313" key="5">
    <source>
        <dbReference type="Proteomes" id="UP000050580"/>
    </source>
</evidence>
<dbReference type="CDD" id="cd04301">
    <property type="entry name" value="NAT_SF"/>
    <property type="match status" value="1"/>
</dbReference>
<proteinExistence type="predicted"/>
<reference evidence="4 5" key="1">
    <citation type="submission" date="2015-05" db="EMBL/GenBank/DDBJ databases">
        <title>Draft genome sequence of Lampropedia sp. CT6, isolated from the microbial mat of a hot water spring, located at Manikaran, India.</title>
        <authorList>
            <person name="Tripathi C."/>
            <person name="Rani P."/>
            <person name="Mahato N.K."/>
            <person name="Lal R."/>
        </authorList>
    </citation>
    <scope>NUCLEOTIDE SEQUENCE [LARGE SCALE GENOMIC DNA]</scope>
    <source>
        <strain evidence="4 5">CT6</strain>
    </source>
</reference>
<dbReference type="Gene3D" id="3.40.630.30">
    <property type="match status" value="1"/>
</dbReference>
<dbReference type="SUPFAM" id="SSF55729">
    <property type="entry name" value="Acyl-CoA N-acyltransferases (Nat)"/>
    <property type="match status" value="1"/>
</dbReference>
<dbReference type="InterPro" id="IPR000182">
    <property type="entry name" value="GNAT_dom"/>
</dbReference>
<dbReference type="RefSeq" id="WP_046740455.1">
    <property type="nucleotide sequence ID" value="NZ_LBNQ01000009.1"/>
</dbReference>
<dbReference type="PANTHER" id="PTHR43072:SF23">
    <property type="entry name" value="UPF0039 PROTEIN C11D3.02C"/>
    <property type="match status" value="1"/>
</dbReference>
<keyword evidence="2" id="KW-0012">Acyltransferase</keyword>
<sequence length="170" mass="19301">MSIRRATPHDAQAIVAIYNHYILHSTATFELEPLTIAQMRARIEKVAVRYAWFVFEQEGEVAGYAYADAFHGRAGFRHTVEPSIYVADGWAGQGIGKALYAHLLDYLEHETDCHAVIAVLAVPNPGSEALHAALGFRQAGRITQVGRKFERWLDIAYWEKHFAWPRPRLR</sequence>
<keyword evidence="5" id="KW-1185">Reference proteome</keyword>
<dbReference type="GO" id="GO:0016747">
    <property type="term" value="F:acyltransferase activity, transferring groups other than amino-acyl groups"/>
    <property type="evidence" value="ECO:0007669"/>
    <property type="project" value="InterPro"/>
</dbReference>
<dbReference type="PROSITE" id="PS51186">
    <property type="entry name" value="GNAT"/>
    <property type="match status" value="1"/>
</dbReference>
<comment type="caution">
    <text evidence="4">The sequence shown here is derived from an EMBL/GenBank/DDBJ whole genome shotgun (WGS) entry which is preliminary data.</text>
</comment>
<protein>
    <recommendedName>
        <fullName evidence="3">N-acetyltransferase domain-containing protein</fullName>
    </recommendedName>
</protein>
<dbReference type="AlphaFoldDB" id="A0A0U1Q2Q1"/>
<name>A0A0U1Q2Q1_9BURK</name>
<accession>A0A0U1Q2Q1</accession>
<dbReference type="STRING" id="1610491.AAV94_00970"/>
<evidence type="ECO:0000259" key="3">
    <source>
        <dbReference type="PROSITE" id="PS51186"/>
    </source>
</evidence>